<name>A0AAQ3T0D1_PASNO</name>
<dbReference type="AlphaFoldDB" id="A0AAQ3T0D1"/>
<dbReference type="EMBL" id="CP144747">
    <property type="protein sequence ID" value="WVZ63757.1"/>
    <property type="molecule type" value="Genomic_DNA"/>
</dbReference>
<organism evidence="2 3">
    <name type="scientific">Paspalum notatum var. saurae</name>
    <dbReference type="NCBI Taxonomy" id="547442"/>
    <lineage>
        <taxon>Eukaryota</taxon>
        <taxon>Viridiplantae</taxon>
        <taxon>Streptophyta</taxon>
        <taxon>Embryophyta</taxon>
        <taxon>Tracheophyta</taxon>
        <taxon>Spermatophyta</taxon>
        <taxon>Magnoliopsida</taxon>
        <taxon>Liliopsida</taxon>
        <taxon>Poales</taxon>
        <taxon>Poaceae</taxon>
        <taxon>PACMAD clade</taxon>
        <taxon>Panicoideae</taxon>
        <taxon>Andropogonodae</taxon>
        <taxon>Paspaleae</taxon>
        <taxon>Paspalinae</taxon>
        <taxon>Paspalum</taxon>
    </lineage>
</organism>
<sequence>MKVEIAEYVAHCDHCSRIKAEHQRPAGLLQPSEIPVWKWEKISMDFIVGLPQTLQGNDAIWVVVDCLTKTAHFTPIKADYRVEFTYNNSYQASLEKSPFEALYGRKCRTPLLWTEVGERTFSGPTSIKEAKENVAKVRENLRITESRQKSYADHRRRDLSFDEGSHVYLKVSPLRGTQRSHVKRKLSPRFVGPFKILRKIGQLAYEVELPKSLDGVHPVFHLSNLQDTLEYLEYPVQTLEKAEKGTRRTKIPICKVLWRNQTAEATWEKEFELREKYPHLFETE</sequence>
<evidence type="ECO:0000313" key="2">
    <source>
        <dbReference type="EMBL" id="WVZ63757.1"/>
    </source>
</evidence>
<dbReference type="Gene3D" id="3.30.420.10">
    <property type="entry name" value="Ribonuclease H-like superfamily/Ribonuclease H"/>
    <property type="match status" value="2"/>
</dbReference>
<dbReference type="InterPro" id="IPR036397">
    <property type="entry name" value="RNaseH_sf"/>
</dbReference>
<dbReference type="InterPro" id="IPR012337">
    <property type="entry name" value="RNaseH-like_sf"/>
</dbReference>
<evidence type="ECO:0000259" key="1">
    <source>
        <dbReference type="Pfam" id="PF24626"/>
    </source>
</evidence>
<proteinExistence type="predicted"/>
<evidence type="ECO:0000313" key="3">
    <source>
        <dbReference type="Proteomes" id="UP001341281"/>
    </source>
</evidence>
<gene>
    <name evidence="2" type="ORF">U9M48_013364</name>
</gene>
<dbReference type="SUPFAM" id="SSF53098">
    <property type="entry name" value="Ribonuclease H-like"/>
    <property type="match status" value="1"/>
</dbReference>
<dbReference type="PANTHER" id="PTHR45835:SF99">
    <property type="entry name" value="CHROMO DOMAIN-CONTAINING PROTEIN-RELATED"/>
    <property type="match status" value="1"/>
</dbReference>
<dbReference type="Proteomes" id="UP001341281">
    <property type="component" value="Chromosome 03"/>
</dbReference>
<feature type="domain" description="Tf2-1-like SH3-like" evidence="1">
    <location>
        <begin position="164"/>
        <end position="226"/>
    </location>
</feature>
<dbReference type="GO" id="GO:0003676">
    <property type="term" value="F:nucleic acid binding"/>
    <property type="evidence" value="ECO:0007669"/>
    <property type="project" value="InterPro"/>
</dbReference>
<protein>
    <recommendedName>
        <fullName evidence="1">Tf2-1-like SH3-like domain-containing protein</fullName>
    </recommendedName>
</protein>
<accession>A0AAQ3T0D1</accession>
<keyword evidence="3" id="KW-1185">Reference proteome</keyword>
<dbReference type="PANTHER" id="PTHR45835">
    <property type="entry name" value="YALI0A06105P"/>
    <property type="match status" value="1"/>
</dbReference>
<dbReference type="Pfam" id="PF24626">
    <property type="entry name" value="SH3_Tf2-1"/>
    <property type="match status" value="1"/>
</dbReference>
<reference evidence="2 3" key="1">
    <citation type="submission" date="2024-02" db="EMBL/GenBank/DDBJ databases">
        <title>High-quality chromosome-scale genome assembly of Pensacola bahiagrass (Paspalum notatum Flugge var. saurae).</title>
        <authorList>
            <person name="Vega J.M."/>
            <person name="Podio M."/>
            <person name="Orjuela J."/>
            <person name="Siena L.A."/>
            <person name="Pessino S.C."/>
            <person name="Combes M.C."/>
            <person name="Mariac C."/>
            <person name="Albertini E."/>
            <person name="Pupilli F."/>
            <person name="Ortiz J.P.A."/>
            <person name="Leblanc O."/>
        </authorList>
    </citation>
    <scope>NUCLEOTIDE SEQUENCE [LARGE SCALE GENOMIC DNA]</scope>
    <source>
        <strain evidence="2">R1</strain>
        <tissue evidence="2">Leaf</tissue>
    </source>
</reference>
<dbReference type="InterPro" id="IPR056924">
    <property type="entry name" value="SH3_Tf2-1"/>
</dbReference>